<protein>
    <submittedName>
        <fullName evidence="1">Uncharacterized protein</fullName>
    </submittedName>
</protein>
<sequence>MRYLLLIRPEDHLILGVRWTGCIPDGTGMLTAGDGARLTVMFPPQHVGEECSPPFSPAPVTLAAGTTGALVPGWRGVLAGPSRIVVAVPPGRRIALTVTGILEAVDAAPLVVDPGETAIEMPWRTILVPGGAGPGPRRVDARADDAWLSDAPRIAANRRNGRGASRSGNGTVVCRHTGATGPDGVHGVWRTRLVDAETTEVVTLSDARLGVRVVDHDIADTLDPDFGANTLGTPRAVRTRLVAETATSPASASRLELSALGGTLHAKGTWAAFEWEQRVVLGRDMLVRARFEGVLYPLGHRAEYLEVVTREFDLSTGGAAVLRRIGVLTVREPVRGPAEEPELRRRFPLGTVEIARTIFTDLESPNTGTGWQFTGLPGVGEQATHFQPTTTAGLPVLFPVRCVTATGVVSFDVPLLFVTEIALGAGTSLTDPGLAQRLRDDYGTVTVSIAPTPLDLTGAGGRGRGDIHEVHGLTLAGLAQQRLTDGYRAGLDRLDIALPALRVLRGDDRLTPVRLAENFLRDGTADIVLEMLPDQAREIDFGGDAARSGGLLTPKYVTDAISRTLGPVNLRALPDPATGLIDPAALFPSDQAALLGFPLRTLVTQLRLPPEITAVPRTGAPPEVRMNWRDVALRSVGTFVAGPGTRLDLTVVAAPDHHETRCTVEEFTLELPPGSKRVLRLSFAALTFTQRGSNAPEVALDGLRVEFVGALNLLKELQDLVRLGDTGKMLDISTRGITVRYALPLPPVTAGAFVMRNIALTSAVDIPFDGRPVGFTFGFASRANPFQLAVMMFGGGGYLELELDRDGLRRFEAALEFGAFVAVDFVVASGEVHALGGVRFTLEADGAVTLCGYLRIGGCVEVLGLISVSIELCLSLTYRSERNALVGRATLVIEVDLTLWSDSVEIDSGEWVLAGGAARRPAVRDRDAAMARWLEYRAAFAGVGQ</sequence>
<name>A0ABQ6YM11_9NOCA</name>
<reference evidence="1 2" key="1">
    <citation type="submission" date="2019-07" db="EMBL/GenBank/DDBJ databases">
        <title>Genomic Encyclopedia of Type Strains, Phase IV (KMG-IV): sequencing the most valuable type-strain genomes for metagenomic binning, comparative biology and taxonomic classification.</title>
        <authorList>
            <person name="Goeker M."/>
        </authorList>
    </citation>
    <scope>NUCLEOTIDE SEQUENCE [LARGE SCALE GENOMIC DNA]</scope>
    <source>
        <strain evidence="1 2">DSM 44831</strain>
    </source>
</reference>
<organism evidence="1 2">
    <name type="scientific">Nocardia caishijiensis</name>
    <dbReference type="NCBI Taxonomy" id="184756"/>
    <lineage>
        <taxon>Bacteria</taxon>
        <taxon>Bacillati</taxon>
        <taxon>Actinomycetota</taxon>
        <taxon>Actinomycetes</taxon>
        <taxon>Mycobacteriales</taxon>
        <taxon>Nocardiaceae</taxon>
        <taxon>Nocardia</taxon>
    </lineage>
</organism>
<evidence type="ECO:0000313" key="2">
    <source>
        <dbReference type="Proteomes" id="UP000798951"/>
    </source>
</evidence>
<keyword evidence="2" id="KW-1185">Reference proteome</keyword>
<dbReference type="EMBL" id="VMSD01000004">
    <property type="protein sequence ID" value="KAF0846825.1"/>
    <property type="molecule type" value="Genomic_DNA"/>
</dbReference>
<comment type="caution">
    <text evidence="1">The sequence shown here is derived from an EMBL/GenBank/DDBJ whole genome shotgun (WGS) entry which is preliminary data.</text>
</comment>
<accession>A0ABQ6YM11</accession>
<dbReference type="Proteomes" id="UP000798951">
    <property type="component" value="Unassembled WGS sequence"/>
</dbReference>
<proteinExistence type="predicted"/>
<evidence type="ECO:0000313" key="1">
    <source>
        <dbReference type="EMBL" id="KAF0846825.1"/>
    </source>
</evidence>
<dbReference type="RefSeq" id="WP_067983233.1">
    <property type="nucleotide sequence ID" value="NZ_VMSD01000004.1"/>
</dbReference>
<gene>
    <name evidence="1" type="ORF">FNL39_104247</name>
</gene>